<dbReference type="EnsemblMetazoa" id="HelroT185872">
    <property type="protein sequence ID" value="HelroP185872"/>
    <property type="gene ID" value="HelroG185872"/>
</dbReference>
<dbReference type="PANTHER" id="PTHR46260:SF3">
    <property type="entry name" value="RING-TYPE DOMAIN-CONTAINING PROTEIN"/>
    <property type="match status" value="1"/>
</dbReference>
<dbReference type="InterPro" id="IPR056737">
    <property type="entry name" value="Beta-prop_ATRN-MKLN-like"/>
</dbReference>
<dbReference type="InterPro" id="IPR051746">
    <property type="entry name" value="Kelch_domain_containing_8"/>
</dbReference>
<dbReference type="EMBL" id="AMQM01006015">
    <property type="status" value="NOT_ANNOTATED_CDS"/>
    <property type="molecule type" value="Genomic_DNA"/>
</dbReference>
<name>T1FND7_HELRO</name>
<protein>
    <recommendedName>
        <fullName evidence="3">Attractin/MKLN-like beta-propeller domain-containing protein</fullName>
    </recommendedName>
</protein>
<keyword evidence="6" id="KW-1185">Reference proteome</keyword>
<dbReference type="Pfam" id="PF01344">
    <property type="entry name" value="Kelch_1"/>
    <property type="match status" value="1"/>
</dbReference>
<dbReference type="CTD" id="20210334"/>
<evidence type="ECO:0000256" key="1">
    <source>
        <dbReference type="ARBA" id="ARBA00022441"/>
    </source>
</evidence>
<dbReference type="Proteomes" id="UP000015101">
    <property type="component" value="Unassembled WGS sequence"/>
</dbReference>
<organism evidence="5 6">
    <name type="scientific">Helobdella robusta</name>
    <name type="common">Californian leech</name>
    <dbReference type="NCBI Taxonomy" id="6412"/>
    <lineage>
        <taxon>Eukaryota</taxon>
        <taxon>Metazoa</taxon>
        <taxon>Spiralia</taxon>
        <taxon>Lophotrochozoa</taxon>
        <taxon>Annelida</taxon>
        <taxon>Clitellata</taxon>
        <taxon>Hirudinea</taxon>
        <taxon>Rhynchobdellida</taxon>
        <taxon>Glossiphoniidae</taxon>
        <taxon>Helobdella</taxon>
    </lineage>
</organism>
<evidence type="ECO:0000313" key="6">
    <source>
        <dbReference type="Proteomes" id="UP000015101"/>
    </source>
</evidence>
<dbReference type="eggNOG" id="KOG1072">
    <property type="taxonomic scope" value="Eukaryota"/>
</dbReference>
<dbReference type="STRING" id="6412.T1FND7"/>
<dbReference type="KEGG" id="hro:HELRODRAFT_185872"/>
<dbReference type="HOGENOM" id="CLU_046864_0_0_1"/>
<accession>T1FND7</accession>
<dbReference type="InterPro" id="IPR015915">
    <property type="entry name" value="Kelch-typ_b-propeller"/>
</dbReference>
<dbReference type="EMBL" id="KB097222">
    <property type="protein sequence ID" value="ESN98091.1"/>
    <property type="molecule type" value="Genomic_DNA"/>
</dbReference>
<keyword evidence="1" id="KW-0880">Kelch repeat</keyword>
<gene>
    <name evidence="5" type="primary">20210334</name>
    <name evidence="4" type="ORF">HELRODRAFT_185872</name>
</gene>
<dbReference type="SUPFAM" id="SSF117281">
    <property type="entry name" value="Kelch motif"/>
    <property type="match status" value="2"/>
</dbReference>
<dbReference type="Pfam" id="PF24981">
    <property type="entry name" value="Beta-prop_ATRN-LZTR1"/>
    <property type="match status" value="1"/>
</dbReference>
<evidence type="ECO:0000256" key="2">
    <source>
        <dbReference type="ARBA" id="ARBA00022737"/>
    </source>
</evidence>
<proteinExistence type="predicted"/>
<keyword evidence="2" id="KW-0677">Repeat</keyword>
<dbReference type="OrthoDB" id="8185403at2759"/>
<reference evidence="4 6" key="2">
    <citation type="journal article" date="2013" name="Nature">
        <title>Insights into bilaterian evolution from three spiralian genomes.</title>
        <authorList>
            <person name="Simakov O."/>
            <person name="Marletaz F."/>
            <person name="Cho S.J."/>
            <person name="Edsinger-Gonzales E."/>
            <person name="Havlak P."/>
            <person name="Hellsten U."/>
            <person name="Kuo D.H."/>
            <person name="Larsson T."/>
            <person name="Lv J."/>
            <person name="Arendt D."/>
            <person name="Savage R."/>
            <person name="Osoegawa K."/>
            <person name="de Jong P."/>
            <person name="Grimwood J."/>
            <person name="Chapman J.A."/>
            <person name="Shapiro H."/>
            <person name="Aerts A."/>
            <person name="Otillar R.P."/>
            <person name="Terry A.Y."/>
            <person name="Boore J.L."/>
            <person name="Grigoriev I.V."/>
            <person name="Lindberg D.R."/>
            <person name="Seaver E.C."/>
            <person name="Weisblat D.A."/>
            <person name="Putnam N.H."/>
            <person name="Rokhsar D.S."/>
        </authorList>
    </citation>
    <scope>NUCLEOTIDE SEQUENCE</scope>
</reference>
<dbReference type="OMA" id="FPYPVHH"/>
<feature type="domain" description="Attractin/MKLN-like beta-propeller" evidence="3">
    <location>
        <begin position="121"/>
        <end position="324"/>
    </location>
</feature>
<sequence>MPFKSLNSMPTKRVYLKAVECNGFIYGIGGSDAKGQPINSMESFNQSNSKWKGHGCMSVNRAAPGCMVVGESIVVMGGISDGQEVTDSVEVFDTKTKEWSGRDGMKEALSGIACVVHDDRIFVVGGSAKDTNPRDYLMQYDLQNKTWKSLKDMPTARYAATAFILRDNLYVIGGRQGKLATNAFEVFDMNVGTWRKLPNLPSKNVFNQIVHTDTHVYALGGLDKDQKIKDTLEIFDLKTEKWTQGPSMKNKRADFVAAMLNEKLWVAGGVSEVDKIKKPTDSVEIFDPTNNTWTDHPSVPSPFCSASYCTSKDNKLYVAGGMTLDGVTNNFFVLS</sequence>
<dbReference type="RefSeq" id="XP_009023784.1">
    <property type="nucleotide sequence ID" value="XM_009025536.1"/>
</dbReference>
<evidence type="ECO:0000313" key="5">
    <source>
        <dbReference type="EnsemblMetazoa" id="HelroP185872"/>
    </source>
</evidence>
<reference evidence="6" key="1">
    <citation type="submission" date="2012-12" db="EMBL/GenBank/DDBJ databases">
        <authorList>
            <person name="Hellsten U."/>
            <person name="Grimwood J."/>
            <person name="Chapman J.A."/>
            <person name="Shapiro H."/>
            <person name="Aerts A."/>
            <person name="Otillar R.P."/>
            <person name="Terry A.Y."/>
            <person name="Boore J.L."/>
            <person name="Simakov O."/>
            <person name="Marletaz F."/>
            <person name="Cho S.-J."/>
            <person name="Edsinger-Gonzales E."/>
            <person name="Havlak P."/>
            <person name="Kuo D.-H."/>
            <person name="Larsson T."/>
            <person name="Lv J."/>
            <person name="Arendt D."/>
            <person name="Savage R."/>
            <person name="Osoegawa K."/>
            <person name="de Jong P."/>
            <person name="Lindberg D.R."/>
            <person name="Seaver E.C."/>
            <person name="Weisblat D.A."/>
            <person name="Putnam N.H."/>
            <person name="Grigoriev I.V."/>
            <person name="Rokhsar D.S."/>
        </authorList>
    </citation>
    <scope>NUCLEOTIDE SEQUENCE</scope>
</reference>
<dbReference type="GeneID" id="20210334"/>
<evidence type="ECO:0000313" key="4">
    <source>
        <dbReference type="EMBL" id="ESN98091.1"/>
    </source>
</evidence>
<dbReference type="InParanoid" id="T1FND7"/>
<dbReference type="InterPro" id="IPR006652">
    <property type="entry name" value="Kelch_1"/>
</dbReference>
<dbReference type="Gene3D" id="2.120.10.80">
    <property type="entry name" value="Kelch-type beta propeller"/>
    <property type="match status" value="2"/>
</dbReference>
<dbReference type="PANTHER" id="PTHR46260">
    <property type="entry name" value="RING-TYPE DOMAIN-CONTAINING PROTEIN"/>
    <property type="match status" value="1"/>
</dbReference>
<reference evidence="5" key="3">
    <citation type="submission" date="2015-06" db="UniProtKB">
        <authorList>
            <consortium name="EnsemblMetazoa"/>
        </authorList>
    </citation>
    <scope>IDENTIFICATION</scope>
</reference>
<dbReference type="AlphaFoldDB" id="T1FND7"/>
<evidence type="ECO:0000259" key="3">
    <source>
        <dbReference type="Pfam" id="PF24981"/>
    </source>
</evidence>
<dbReference type="SMART" id="SM00612">
    <property type="entry name" value="Kelch"/>
    <property type="match status" value="6"/>
</dbReference>